<evidence type="ECO:0000256" key="5">
    <source>
        <dbReference type="ARBA" id="ARBA00023044"/>
    </source>
</evidence>
<comment type="caution">
    <text evidence="7">The sequence shown here is derived from an EMBL/GenBank/DDBJ whole genome shotgun (WGS) entry which is preliminary data.</text>
</comment>
<sequence length="52" mass="5967">MDKKQTLTQFPELTCSELHHISGGNWWTDVLNGFRQISEIKLTGDINKHQLG</sequence>
<evidence type="ECO:0000313" key="8">
    <source>
        <dbReference type="Proteomes" id="UP000660801"/>
    </source>
</evidence>
<keyword evidence="6" id="KW-0178">Competence</keyword>
<gene>
    <name evidence="7" type="ORF">GCM10011510_07800</name>
</gene>
<proteinExistence type="inferred from homology"/>
<dbReference type="EMBL" id="BMJN01000009">
    <property type="protein sequence ID" value="GGE28967.1"/>
    <property type="molecule type" value="Genomic_DNA"/>
</dbReference>
<comment type="similarity">
    <text evidence="3">Belongs to the ComC family.</text>
</comment>
<dbReference type="GO" id="GO:0005186">
    <property type="term" value="F:pheromone activity"/>
    <property type="evidence" value="ECO:0007669"/>
    <property type="project" value="UniProtKB-KW"/>
</dbReference>
<reference evidence="7" key="1">
    <citation type="journal article" date="2014" name="Int. J. Syst. Evol. Microbiol.">
        <title>Complete genome sequence of Corynebacterium casei LMG S-19264T (=DSM 44701T), isolated from a smear-ripened cheese.</title>
        <authorList>
            <consortium name="US DOE Joint Genome Institute (JGI-PGF)"/>
            <person name="Walter F."/>
            <person name="Albersmeier A."/>
            <person name="Kalinowski J."/>
            <person name="Ruckert C."/>
        </authorList>
    </citation>
    <scope>NUCLEOTIDE SEQUENCE</scope>
    <source>
        <strain evidence="7">CGMCC 1.15533</strain>
    </source>
</reference>
<keyword evidence="4" id="KW-0964">Secreted</keyword>
<evidence type="ECO:0000256" key="6">
    <source>
        <dbReference type="ARBA" id="ARBA00023287"/>
    </source>
</evidence>
<keyword evidence="8" id="KW-1185">Reference proteome</keyword>
<name>A0A917A5U7_9STRE</name>
<reference evidence="7" key="2">
    <citation type="submission" date="2020-09" db="EMBL/GenBank/DDBJ databases">
        <authorList>
            <person name="Sun Q."/>
            <person name="Zhou Y."/>
        </authorList>
    </citation>
    <scope>NUCLEOTIDE SEQUENCE</scope>
    <source>
        <strain evidence="7">CGMCC 1.15533</strain>
    </source>
</reference>
<dbReference type="OrthoDB" id="2224783at2"/>
<evidence type="ECO:0008006" key="9">
    <source>
        <dbReference type="Google" id="ProtNLM"/>
    </source>
</evidence>
<dbReference type="AlphaFoldDB" id="A0A917A5U7"/>
<evidence type="ECO:0000256" key="1">
    <source>
        <dbReference type="ARBA" id="ARBA00002667"/>
    </source>
</evidence>
<comment type="subcellular location">
    <subcellularLocation>
        <location evidence="2">Secreted</location>
    </subcellularLocation>
</comment>
<dbReference type="RefSeq" id="WP_083201746.1">
    <property type="nucleotide sequence ID" value="NZ_BMJN01000009.1"/>
</dbReference>
<evidence type="ECO:0000256" key="3">
    <source>
        <dbReference type="ARBA" id="ARBA00009039"/>
    </source>
</evidence>
<keyword evidence="5" id="KW-0588">Pheromone</keyword>
<dbReference type="GO" id="GO:0005576">
    <property type="term" value="C:extracellular region"/>
    <property type="evidence" value="ECO:0007669"/>
    <property type="project" value="UniProtKB-SubCell"/>
</dbReference>
<evidence type="ECO:0000256" key="4">
    <source>
        <dbReference type="ARBA" id="ARBA00022525"/>
    </source>
</evidence>
<evidence type="ECO:0000313" key="7">
    <source>
        <dbReference type="EMBL" id="GGE28967.1"/>
    </source>
</evidence>
<organism evidence="7 8">
    <name type="scientific">Streptococcus himalayensis</name>
    <dbReference type="NCBI Taxonomy" id="1888195"/>
    <lineage>
        <taxon>Bacteria</taxon>
        <taxon>Bacillati</taxon>
        <taxon>Bacillota</taxon>
        <taxon>Bacilli</taxon>
        <taxon>Lactobacillales</taxon>
        <taxon>Streptococcaceae</taxon>
        <taxon>Streptococcus</taxon>
    </lineage>
</organism>
<accession>A0A917A5U7</accession>
<comment type="function">
    <text evidence="1">Acts as a pheromone, induces cells to develop competence for genetic transformation.</text>
</comment>
<dbReference type="Proteomes" id="UP000660801">
    <property type="component" value="Unassembled WGS sequence"/>
</dbReference>
<protein>
    <recommendedName>
        <fullName evidence="9">Bacteriocin</fullName>
    </recommendedName>
</protein>
<dbReference type="GO" id="GO:0030420">
    <property type="term" value="P:establishment of competence for transformation"/>
    <property type="evidence" value="ECO:0007669"/>
    <property type="project" value="UniProtKB-KW"/>
</dbReference>
<evidence type="ECO:0000256" key="2">
    <source>
        <dbReference type="ARBA" id="ARBA00004613"/>
    </source>
</evidence>
<dbReference type="Pfam" id="PF03047">
    <property type="entry name" value="ComC"/>
    <property type="match status" value="1"/>
</dbReference>
<dbReference type="InterPro" id="IPR004288">
    <property type="entry name" value="Competence_ComC"/>
</dbReference>